<dbReference type="AlphaFoldDB" id="A0A8S9ZF77"/>
<accession>A0A8S9ZF77</accession>
<sequence>MKLMQLKRLFPSADKGQGEFGNKMPKMRNNRYVNVISNLNKAFNIQIINELERIELPKQNELIIFTEELDKDMKKNQNLNKLGQEKYFKNLVYL</sequence>
<name>A0A8S9ZF77_9BILA</name>
<organism evidence="1 2">
    <name type="scientific">Meloidogyne graminicola</name>
    <dbReference type="NCBI Taxonomy" id="189291"/>
    <lineage>
        <taxon>Eukaryota</taxon>
        <taxon>Metazoa</taxon>
        <taxon>Ecdysozoa</taxon>
        <taxon>Nematoda</taxon>
        <taxon>Chromadorea</taxon>
        <taxon>Rhabditida</taxon>
        <taxon>Tylenchina</taxon>
        <taxon>Tylenchomorpha</taxon>
        <taxon>Tylenchoidea</taxon>
        <taxon>Meloidogynidae</taxon>
        <taxon>Meloidogyninae</taxon>
        <taxon>Meloidogyne</taxon>
    </lineage>
</organism>
<reference evidence="1" key="1">
    <citation type="journal article" date="2020" name="Ecol. Evol.">
        <title>Genome structure and content of the rice root-knot nematode (Meloidogyne graminicola).</title>
        <authorList>
            <person name="Phan N.T."/>
            <person name="Danchin E.G.J."/>
            <person name="Klopp C."/>
            <person name="Perfus-Barbeoch L."/>
            <person name="Kozlowski D.K."/>
            <person name="Koutsovoulos G.D."/>
            <person name="Lopez-Roques C."/>
            <person name="Bouchez O."/>
            <person name="Zahm M."/>
            <person name="Besnard G."/>
            <person name="Bellafiore S."/>
        </authorList>
    </citation>
    <scope>NUCLEOTIDE SEQUENCE</scope>
    <source>
        <strain evidence="1">VN-18</strain>
    </source>
</reference>
<protein>
    <submittedName>
        <fullName evidence="1">Uncharacterized protein</fullName>
    </submittedName>
</protein>
<evidence type="ECO:0000313" key="2">
    <source>
        <dbReference type="Proteomes" id="UP000605970"/>
    </source>
</evidence>
<keyword evidence="2" id="KW-1185">Reference proteome</keyword>
<dbReference type="EMBL" id="JABEBT010000119">
    <property type="protein sequence ID" value="KAF7631105.1"/>
    <property type="molecule type" value="Genomic_DNA"/>
</dbReference>
<dbReference type="Proteomes" id="UP000605970">
    <property type="component" value="Unassembled WGS sequence"/>
</dbReference>
<evidence type="ECO:0000313" key="1">
    <source>
        <dbReference type="EMBL" id="KAF7631105.1"/>
    </source>
</evidence>
<gene>
    <name evidence="1" type="ORF">Mgra_00008692</name>
</gene>
<comment type="caution">
    <text evidence="1">The sequence shown here is derived from an EMBL/GenBank/DDBJ whole genome shotgun (WGS) entry which is preliminary data.</text>
</comment>
<proteinExistence type="predicted"/>